<dbReference type="GO" id="GO:0040029">
    <property type="term" value="P:epigenetic regulation of gene expression"/>
    <property type="evidence" value="ECO:0007669"/>
    <property type="project" value="TreeGrafter"/>
</dbReference>
<reference evidence="4" key="2">
    <citation type="journal article" date="2024" name="Nature">
        <title>Anoxygenic phototroph of the Chloroflexota uses a type I reaction centre.</title>
        <authorList>
            <person name="Tsuji J.M."/>
            <person name="Shaw N.A."/>
            <person name="Nagashima S."/>
            <person name="Venkiteswaran J.J."/>
            <person name="Schiff S.L."/>
            <person name="Watanabe T."/>
            <person name="Fukui M."/>
            <person name="Hanada S."/>
            <person name="Tank M."/>
            <person name="Neufeld J.D."/>
        </authorList>
    </citation>
    <scope>NUCLEOTIDE SEQUENCE</scope>
    <source>
        <strain evidence="4">L227-S17</strain>
    </source>
</reference>
<dbReference type="EMBL" id="JACATZ010000001">
    <property type="protein sequence ID" value="NWJ45365.1"/>
    <property type="molecule type" value="Genomic_DNA"/>
</dbReference>
<dbReference type="PRINTS" id="PR01270">
    <property type="entry name" value="HDASUPER"/>
</dbReference>
<dbReference type="PANTHER" id="PTHR10625">
    <property type="entry name" value="HISTONE DEACETYLASE HDAC1-RELATED"/>
    <property type="match status" value="1"/>
</dbReference>
<feature type="domain" description="Histone deacetylase" evidence="2">
    <location>
        <begin position="67"/>
        <end position="331"/>
    </location>
</feature>
<evidence type="ECO:0000313" key="3">
    <source>
        <dbReference type="EMBL" id="NWJ45365.1"/>
    </source>
</evidence>
<evidence type="ECO:0000259" key="2">
    <source>
        <dbReference type="Pfam" id="PF00850"/>
    </source>
</evidence>
<protein>
    <submittedName>
        <fullName evidence="3">Acetoin utilization protein AcuC</fullName>
    </submittedName>
</protein>
<dbReference type="AlphaFoldDB" id="A0A8T7M355"/>
<dbReference type="InterPro" id="IPR037138">
    <property type="entry name" value="His_deacetylse_dom_sf"/>
</dbReference>
<keyword evidence="6" id="KW-1185">Reference proteome</keyword>
<dbReference type="RefSeq" id="WP_341469135.1">
    <property type="nucleotide sequence ID" value="NZ_CP128399.1"/>
</dbReference>
<dbReference type="Proteomes" id="UP001431572">
    <property type="component" value="Chromosome 1"/>
</dbReference>
<dbReference type="Gene3D" id="3.40.800.20">
    <property type="entry name" value="Histone deacetylase domain"/>
    <property type="match status" value="1"/>
</dbReference>
<evidence type="ECO:0000313" key="6">
    <source>
        <dbReference type="Proteomes" id="UP001431572"/>
    </source>
</evidence>
<dbReference type="InterPro" id="IPR000286">
    <property type="entry name" value="HDACs"/>
</dbReference>
<gene>
    <name evidence="3" type="ORF">HXX08_05745</name>
    <name evidence="4" type="ORF">OZ401_000496</name>
</gene>
<organism evidence="3 5">
    <name type="scientific">Candidatus Chlorohelix allophototropha</name>
    <dbReference type="NCBI Taxonomy" id="3003348"/>
    <lineage>
        <taxon>Bacteria</taxon>
        <taxon>Bacillati</taxon>
        <taxon>Chloroflexota</taxon>
        <taxon>Chloroflexia</taxon>
        <taxon>Candidatus Chloroheliales</taxon>
        <taxon>Candidatus Chloroheliaceae</taxon>
        <taxon>Candidatus Chlorohelix</taxon>
    </lineage>
</organism>
<dbReference type="Pfam" id="PF00850">
    <property type="entry name" value="Hist_deacetyl"/>
    <property type="match status" value="1"/>
</dbReference>
<comment type="similarity">
    <text evidence="1">Belongs to the histone deacetylase family.</text>
</comment>
<sequence>MMYNPLAPVSDTAVIYHEVFNERGFSRLTRSWERYRVALLKFRELALIDSNYDPANPPEINSSGRVSVYHPVQATIEELSIVHDPAYIQFVIEMDEKGEGMFDRNDTPAWRGIYRRAAMAVGATLLGADLIATDRVKHVFNPAGGLHHAQYDRASGFCLFNDIVMAVRRWQKQYGFERIAILDVDGHHGDGTQNLLYHEPILTVSLHMYDGRFFPRTGTLEERGSGKGEGYCLNLPFPRFTTDAEYLKGFDLALEAVERYRPQAIILQYGADGHYTDRMSGLKLSTRAYEYVAEQTHALAHRACNGRLLVVGGGGYEPEVVERCWAILLAQLAGQKTVSAAAYTALHDPLTDMPQPNPDSIAQSSQMLSLAKDVLDSMNLR</sequence>
<evidence type="ECO:0000313" key="4">
    <source>
        <dbReference type="EMBL" id="WJW67237.1"/>
    </source>
</evidence>
<name>A0A8T7M355_9CHLR</name>
<dbReference type="Proteomes" id="UP000521676">
    <property type="component" value="Unassembled WGS sequence"/>
</dbReference>
<reference evidence="3 5" key="1">
    <citation type="submission" date="2020-06" db="EMBL/GenBank/DDBJ databases">
        <title>Anoxygenic phototrophic Chloroflexota member uses a Type I reaction center.</title>
        <authorList>
            <person name="Tsuji J.M."/>
            <person name="Shaw N.A."/>
            <person name="Nagashima S."/>
            <person name="Venkiteswaran J."/>
            <person name="Schiff S.L."/>
            <person name="Hanada S."/>
            <person name="Tank M."/>
            <person name="Neufeld J.D."/>
        </authorList>
    </citation>
    <scope>NUCLEOTIDE SEQUENCE [LARGE SCALE GENOMIC DNA]</scope>
    <source>
        <strain evidence="3">L227-S17</strain>
    </source>
</reference>
<dbReference type="EMBL" id="CP128399">
    <property type="protein sequence ID" value="WJW67237.1"/>
    <property type="molecule type" value="Genomic_DNA"/>
</dbReference>
<dbReference type="InterPro" id="IPR023696">
    <property type="entry name" value="Ureohydrolase_dom_sf"/>
</dbReference>
<dbReference type="InterPro" id="IPR023801">
    <property type="entry name" value="His_deacetylse_dom"/>
</dbReference>
<proteinExistence type="inferred from homology"/>
<accession>A0A8T7M355</accession>
<dbReference type="SUPFAM" id="SSF52768">
    <property type="entry name" value="Arginase/deacetylase"/>
    <property type="match status" value="1"/>
</dbReference>
<evidence type="ECO:0000256" key="1">
    <source>
        <dbReference type="ARBA" id="ARBA00005947"/>
    </source>
</evidence>
<evidence type="ECO:0000313" key="5">
    <source>
        <dbReference type="Proteomes" id="UP000521676"/>
    </source>
</evidence>
<dbReference type="PANTHER" id="PTHR10625:SF10">
    <property type="entry name" value="HISTONE DEACETYLASE HDAC1"/>
    <property type="match status" value="1"/>
</dbReference>
<dbReference type="GO" id="GO:0004407">
    <property type="term" value="F:histone deacetylase activity"/>
    <property type="evidence" value="ECO:0007669"/>
    <property type="project" value="TreeGrafter"/>
</dbReference>